<evidence type="ECO:0000313" key="3">
    <source>
        <dbReference type="Proteomes" id="UP001497482"/>
    </source>
</evidence>
<dbReference type="PANTHER" id="PTHR47148">
    <property type="entry name" value="CYTOCHROME C OXIDASE ASSEMBLY FACTOR 1 HOMOLOG"/>
    <property type="match status" value="1"/>
</dbReference>
<accession>A0AAV2JUN7</accession>
<organism evidence="2 3">
    <name type="scientific">Knipowitschia caucasica</name>
    <name type="common">Caucasian dwarf goby</name>
    <name type="synonym">Pomatoschistus caucasicus</name>
    <dbReference type="NCBI Taxonomy" id="637954"/>
    <lineage>
        <taxon>Eukaryota</taxon>
        <taxon>Metazoa</taxon>
        <taxon>Chordata</taxon>
        <taxon>Craniata</taxon>
        <taxon>Vertebrata</taxon>
        <taxon>Euteleostomi</taxon>
        <taxon>Actinopterygii</taxon>
        <taxon>Neopterygii</taxon>
        <taxon>Teleostei</taxon>
        <taxon>Neoteleostei</taxon>
        <taxon>Acanthomorphata</taxon>
        <taxon>Gobiaria</taxon>
        <taxon>Gobiiformes</taxon>
        <taxon>Gobioidei</taxon>
        <taxon>Gobiidae</taxon>
        <taxon>Gobiinae</taxon>
        <taxon>Knipowitschia</taxon>
    </lineage>
</organism>
<evidence type="ECO:0000313" key="2">
    <source>
        <dbReference type="EMBL" id="CAL1579019.1"/>
    </source>
</evidence>
<name>A0AAV2JUN7_KNICA</name>
<dbReference type="GO" id="GO:0033617">
    <property type="term" value="P:mitochondrial respiratory chain complex IV assembly"/>
    <property type="evidence" value="ECO:0007669"/>
    <property type="project" value="TreeGrafter"/>
</dbReference>
<keyword evidence="1" id="KW-0472">Membrane</keyword>
<evidence type="ECO:0008006" key="4">
    <source>
        <dbReference type="Google" id="ProtNLM"/>
    </source>
</evidence>
<keyword evidence="1" id="KW-1133">Transmembrane helix</keyword>
<dbReference type="Proteomes" id="UP001497482">
    <property type="component" value="Chromosome 14"/>
</dbReference>
<dbReference type="GO" id="GO:0032981">
    <property type="term" value="P:mitochondrial respiratory chain complex I assembly"/>
    <property type="evidence" value="ECO:0007669"/>
    <property type="project" value="TreeGrafter"/>
</dbReference>
<keyword evidence="1" id="KW-0812">Transmembrane</keyword>
<gene>
    <name evidence="2" type="ORF">KC01_LOCUS10114</name>
</gene>
<reference evidence="2 3" key="1">
    <citation type="submission" date="2024-04" db="EMBL/GenBank/DDBJ databases">
        <authorList>
            <person name="Waldvogel A.-M."/>
            <person name="Schoenle A."/>
        </authorList>
    </citation>
    <scope>NUCLEOTIDE SEQUENCE [LARGE SCALE GENOMIC DNA]</scope>
</reference>
<dbReference type="AlphaFoldDB" id="A0AAV2JUN7"/>
<keyword evidence="3" id="KW-1185">Reference proteome</keyword>
<dbReference type="Pfam" id="PF08695">
    <property type="entry name" value="Coa1"/>
    <property type="match status" value="1"/>
</dbReference>
<feature type="transmembrane region" description="Helical" evidence="1">
    <location>
        <begin position="12"/>
        <end position="31"/>
    </location>
</feature>
<sequence>MRRVPTEKLQQLALFTTAVTGAGVGTMYYLIQKRFWSSEYHQSALRSLESCSVAMETLGAPPLKVYNLHLTDRHNQVDQHRAQIKIPVKGSKSGGYLYTWSQRDSDNRWRLKQAVLKLREGHTIDLLDPERGS</sequence>
<evidence type="ECO:0000256" key="1">
    <source>
        <dbReference type="SAM" id="Phobius"/>
    </source>
</evidence>
<dbReference type="PANTHER" id="PTHR47148:SF1">
    <property type="entry name" value="CYTOCHROME C OXIDASE ASSEMBLY FACTOR 1 HOMOLOG"/>
    <property type="match status" value="1"/>
</dbReference>
<dbReference type="GO" id="GO:0005743">
    <property type="term" value="C:mitochondrial inner membrane"/>
    <property type="evidence" value="ECO:0007669"/>
    <property type="project" value="TreeGrafter"/>
</dbReference>
<proteinExistence type="predicted"/>
<dbReference type="EMBL" id="OZ035836">
    <property type="protein sequence ID" value="CAL1579019.1"/>
    <property type="molecule type" value="Genomic_DNA"/>
</dbReference>
<dbReference type="InterPro" id="IPR014807">
    <property type="entry name" value="Coa1"/>
</dbReference>
<protein>
    <recommendedName>
        <fullName evidence="4">Cytochrome c oxidase assembly factor 1 homolog</fullName>
    </recommendedName>
</protein>